<evidence type="ECO:0000256" key="1">
    <source>
        <dbReference type="SAM" id="MobiDB-lite"/>
    </source>
</evidence>
<feature type="signal peptide" evidence="2">
    <location>
        <begin position="1"/>
        <end position="20"/>
    </location>
</feature>
<comment type="caution">
    <text evidence="3">The sequence shown here is derived from an EMBL/GenBank/DDBJ whole genome shotgun (WGS) entry which is preliminary data.</text>
</comment>
<evidence type="ECO:0000313" key="4">
    <source>
        <dbReference type="Proteomes" id="UP000605848"/>
    </source>
</evidence>
<organism evidence="3 4">
    <name type="scientific">Microvirga aerilata</name>
    <dbReference type="NCBI Taxonomy" id="670292"/>
    <lineage>
        <taxon>Bacteria</taxon>
        <taxon>Pseudomonadati</taxon>
        <taxon>Pseudomonadota</taxon>
        <taxon>Alphaproteobacteria</taxon>
        <taxon>Hyphomicrobiales</taxon>
        <taxon>Methylobacteriaceae</taxon>
        <taxon>Microvirga</taxon>
    </lineage>
</organism>
<sequence>MRKALLLAAGLALLSTSAWSQGSSRDRDDFDRGGWRESRDEWDRDRDRDGDGRRGSRMRDDDDRDDDDDRSGRGARFFLRSGDTQLRAVCGDRESTQACVDAALRMFDRLQAQSGGAARPGAPAPASPPPQ</sequence>
<keyword evidence="4" id="KW-1185">Reference proteome</keyword>
<dbReference type="RefSeq" id="WP_202057763.1">
    <property type="nucleotide sequence ID" value="NZ_JAEQMY010000008.1"/>
</dbReference>
<evidence type="ECO:0000313" key="3">
    <source>
        <dbReference type="EMBL" id="MBL0403872.1"/>
    </source>
</evidence>
<dbReference type="EMBL" id="JAEQMY010000008">
    <property type="protein sequence ID" value="MBL0403872.1"/>
    <property type="molecule type" value="Genomic_DNA"/>
</dbReference>
<dbReference type="Proteomes" id="UP000605848">
    <property type="component" value="Unassembled WGS sequence"/>
</dbReference>
<feature type="compositionally biased region" description="Low complexity" evidence="1">
    <location>
        <begin position="111"/>
        <end position="121"/>
    </location>
</feature>
<name>A0A936ZBF8_9HYPH</name>
<keyword evidence="2" id="KW-0732">Signal</keyword>
<feature type="region of interest" description="Disordered" evidence="1">
    <location>
        <begin position="111"/>
        <end position="131"/>
    </location>
</feature>
<protein>
    <submittedName>
        <fullName evidence="3">Uncharacterized protein</fullName>
    </submittedName>
</protein>
<accession>A0A936ZBF8</accession>
<reference evidence="3" key="1">
    <citation type="submission" date="2021-01" db="EMBL/GenBank/DDBJ databases">
        <title>Microvirga sp.</title>
        <authorList>
            <person name="Kim M.K."/>
        </authorList>
    </citation>
    <scope>NUCLEOTIDE SEQUENCE</scope>
    <source>
        <strain evidence="3">5420S-16</strain>
    </source>
</reference>
<dbReference type="AlphaFoldDB" id="A0A936ZBF8"/>
<feature type="compositionally biased region" description="Pro residues" evidence="1">
    <location>
        <begin position="122"/>
        <end position="131"/>
    </location>
</feature>
<evidence type="ECO:0000256" key="2">
    <source>
        <dbReference type="SAM" id="SignalP"/>
    </source>
</evidence>
<gene>
    <name evidence="3" type="ORF">JKG68_07850</name>
</gene>
<proteinExistence type="predicted"/>
<feature type="region of interest" description="Disordered" evidence="1">
    <location>
        <begin position="18"/>
        <end position="76"/>
    </location>
</feature>
<feature type="compositionally biased region" description="Basic and acidic residues" evidence="1">
    <location>
        <begin position="24"/>
        <end position="61"/>
    </location>
</feature>
<feature type="chain" id="PRO_5037021195" evidence="2">
    <location>
        <begin position="21"/>
        <end position="131"/>
    </location>
</feature>